<comment type="subcellular location">
    <subcellularLocation>
        <location evidence="1">Cell membrane</location>
        <topology evidence="1">Multi-pass membrane protein</topology>
    </subcellularLocation>
</comment>
<evidence type="ECO:0000256" key="5">
    <source>
        <dbReference type="ARBA" id="ARBA00022989"/>
    </source>
</evidence>
<keyword evidence="6 7" id="KW-0472">Membrane</keyword>
<evidence type="ECO:0000256" key="2">
    <source>
        <dbReference type="ARBA" id="ARBA00010792"/>
    </source>
</evidence>
<dbReference type="PANTHER" id="PTHR42709">
    <property type="entry name" value="ALKALINE PHOSPHATASE LIKE PROTEIN"/>
    <property type="match status" value="1"/>
</dbReference>
<keyword evidence="3" id="KW-1003">Cell membrane</keyword>
<proteinExistence type="inferred from homology"/>
<feature type="domain" description="VTT" evidence="8">
    <location>
        <begin position="32"/>
        <end position="156"/>
    </location>
</feature>
<dbReference type="Proteomes" id="UP001602245">
    <property type="component" value="Unassembled WGS sequence"/>
</dbReference>
<comment type="similarity">
    <text evidence="2">Belongs to the DedA family.</text>
</comment>
<feature type="transmembrane region" description="Helical" evidence="7">
    <location>
        <begin position="136"/>
        <end position="158"/>
    </location>
</feature>
<name>A0ABW6W4U5_9ACTN</name>
<dbReference type="EMBL" id="JBIAZU010000001">
    <property type="protein sequence ID" value="MFF5288324.1"/>
    <property type="molecule type" value="Genomic_DNA"/>
</dbReference>
<dbReference type="Pfam" id="PF09335">
    <property type="entry name" value="VTT_dom"/>
    <property type="match status" value="1"/>
</dbReference>
<gene>
    <name evidence="9" type="ORF">ACFY35_02730</name>
</gene>
<keyword evidence="10" id="KW-1185">Reference proteome</keyword>
<dbReference type="InterPro" id="IPR032816">
    <property type="entry name" value="VTT_dom"/>
</dbReference>
<feature type="transmembrane region" description="Helical" evidence="7">
    <location>
        <begin position="51"/>
        <end position="71"/>
    </location>
</feature>
<dbReference type="InterPro" id="IPR051311">
    <property type="entry name" value="DedA_domain"/>
</dbReference>
<comment type="caution">
    <text evidence="9">The sequence shown here is derived from an EMBL/GenBank/DDBJ whole genome shotgun (WGS) entry which is preliminary data.</text>
</comment>
<dbReference type="PANTHER" id="PTHR42709:SF6">
    <property type="entry name" value="UNDECAPRENYL PHOSPHATE TRANSPORTER A"/>
    <property type="match status" value="1"/>
</dbReference>
<dbReference type="RefSeq" id="WP_020511338.1">
    <property type="nucleotide sequence ID" value="NZ_JBIAZU010000001.1"/>
</dbReference>
<feature type="transmembrane region" description="Helical" evidence="7">
    <location>
        <begin position="170"/>
        <end position="191"/>
    </location>
</feature>
<sequence>MPHYLDTVAASPWVLAVVFVVAGLDALLPFMPSESTVVACGVAAAGTGRPHLVLLIAAASAGAYLGDQASFRIGRRSTGSVEARLSHRRAKALHAWVQRLLHSRGGLVIVFARYLPGGRSTTALAAGIVGYPPVRFHWYTAVGVVLWAIEAALIGYLGGAVFAGHPIMGFLLAGAVALAVSALAVLIQHVFAPAAEDETASDEVERVTAS</sequence>
<keyword evidence="4 7" id="KW-0812">Transmembrane</keyword>
<evidence type="ECO:0000259" key="8">
    <source>
        <dbReference type="Pfam" id="PF09335"/>
    </source>
</evidence>
<evidence type="ECO:0000313" key="9">
    <source>
        <dbReference type="EMBL" id="MFF5288324.1"/>
    </source>
</evidence>
<reference evidence="9 10" key="1">
    <citation type="submission" date="2024-10" db="EMBL/GenBank/DDBJ databases">
        <title>The Natural Products Discovery Center: Release of the First 8490 Sequenced Strains for Exploring Actinobacteria Biosynthetic Diversity.</title>
        <authorList>
            <person name="Kalkreuter E."/>
            <person name="Kautsar S.A."/>
            <person name="Yang D."/>
            <person name="Bader C.D."/>
            <person name="Teijaro C.N."/>
            <person name="Fluegel L."/>
            <person name="Davis C.M."/>
            <person name="Simpson J.R."/>
            <person name="Lauterbach L."/>
            <person name="Steele A.D."/>
            <person name="Gui C."/>
            <person name="Meng S."/>
            <person name="Li G."/>
            <person name="Viehrig K."/>
            <person name="Ye F."/>
            <person name="Su P."/>
            <person name="Kiefer A.F."/>
            <person name="Nichols A."/>
            <person name="Cepeda A.J."/>
            <person name="Yan W."/>
            <person name="Fan B."/>
            <person name="Jiang Y."/>
            <person name="Adhikari A."/>
            <person name="Zheng C.-J."/>
            <person name="Schuster L."/>
            <person name="Cowan T.M."/>
            <person name="Smanski M.J."/>
            <person name="Chevrette M.G."/>
            <person name="De Carvalho L.P.S."/>
            <person name="Shen B."/>
        </authorList>
    </citation>
    <scope>NUCLEOTIDE SEQUENCE [LARGE SCALE GENOMIC DNA]</scope>
    <source>
        <strain evidence="9 10">NPDC000087</strain>
    </source>
</reference>
<protein>
    <submittedName>
        <fullName evidence="9">DedA family protein</fullName>
    </submittedName>
</protein>
<evidence type="ECO:0000313" key="10">
    <source>
        <dbReference type="Proteomes" id="UP001602245"/>
    </source>
</evidence>
<evidence type="ECO:0000256" key="4">
    <source>
        <dbReference type="ARBA" id="ARBA00022692"/>
    </source>
</evidence>
<evidence type="ECO:0000256" key="1">
    <source>
        <dbReference type="ARBA" id="ARBA00004651"/>
    </source>
</evidence>
<feature type="transmembrane region" description="Helical" evidence="7">
    <location>
        <begin position="12"/>
        <end position="31"/>
    </location>
</feature>
<evidence type="ECO:0000256" key="7">
    <source>
        <dbReference type="SAM" id="Phobius"/>
    </source>
</evidence>
<organism evidence="9 10">
    <name type="scientific">Paractinoplanes globisporus</name>
    <dbReference type="NCBI Taxonomy" id="113565"/>
    <lineage>
        <taxon>Bacteria</taxon>
        <taxon>Bacillati</taxon>
        <taxon>Actinomycetota</taxon>
        <taxon>Actinomycetes</taxon>
        <taxon>Micromonosporales</taxon>
        <taxon>Micromonosporaceae</taxon>
        <taxon>Paractinoplanes</taxon>
    </lineage>
</organism>
<evidence type="ECO:0000256" key="6">
    <source>
        <dbReference type="ARBA" id="ARBA00023136"/>
    </source>
</evidence>
<keyword evidence="5 7" id="KW-1133">Transmembrane helix</keyword>
<evidence type="ECO:0000256" key="3">
    <source>
        <dbReference type="ARBA" id="ARBA00022475"/>
    </source>
</evidence>
<accession>A0ABW6W4U5</accession>